<dbReference type="Gene3D" id="3.90.1150.10">
    <property type="entry name" value="Aspartate Aminotransferase, domain 1"/>
    <property type="match status" value="1"/>
</dbReference>
<dbReference type="InterPro" id="IPR015422">
    <property type="entry name" value="PyrdxlP-dep_Trfase_small"/>
</dbReference>
<dbReference type="AlphaFoldDB" id="A0A8T2WIA5"/>
<comment type="caution">
    <text evidence="1">The sequence shown here is derived from an EMBL/GenBank/DDBJ whole genome shotgun (WGS) entry which is preliminary data.</text>
</comment>
<sequence>MCFEALHSAMSNKMNENGITDCYYEVIPDHERTSQLNRELLKSINASGPVYMPSDVVEGIYIKGFAVGATLTEDRITGVHPIKYLPLTFLSPKRHTNNPFLLSFGTFCAKIRSKQLGVAGG</sequence>
<keyword evidence="2" id="KW-1185">Reference proteome</keyword>
<name>A0A8T2WIA5_POPDE</name>
<evidence type="ECO:0000313" key="1">
    <source>
        <dbReference type="EMBL" id="KAH8481059.1"/>
    </source>
</evidence>
<reference evidence="1" key="1">
    <citation type="journal article" date="2021" name="J. Hered.">
        <title>Genome Assembly of Salicaceae Populus deltoides (Eastern Cottonwood) I-69 Based on Nanopore Sequencing and Hi-C Technologies.</title>
        <authorList>
            <person name="Bai S."/>
            <person name="Wu H."/>
            <person name="Zhang J."/>
            <person name="Pan Z."/>
            <person name="Zhao W."/>
            <person name="Li Z."/>
            <person name="Tong C."/>
        </authorList>
    </citation>
    <scope>NUCLEOTIDE SEQUENCE</scope>
    <source>
        <tissue evidence="1">Leaf</tissue>
    </source>
</reference>
<protein>
    <submittedName>
        <fullName evidence="1">Uncharacterized protein</fullName>
    </submittedName>
</protein>
<accession>A0A8T2WIA5</accession>
<dbReference type="EMBL" id="JACEGQ020000019">
    <property type="protein sequence ID" value="KAH8481059.1"/>
    <property type="molecule type" value="Genomic_DNA"/>
</dbReference>
<gene>
    <name evidence="1" type="ORF">H0E87_031105</name>
</gene>
<proteinExistence type="predicted"/>
<dbReference type="Proteomes" id="UP000807159">
    <property type="component" value="Chromosome 19"/>
</dbReference>
<organism evidence="1 2">
    <name type="scientific">Populus deltoides</name>
    <name type="common">Eastern poplar</name>
    <name type="synonym">Eastern cottonwood</name>
    <dbReference type="NCBI Taxonomy" id="3696"/>
    <lineage>
        <taxon>Eukaryota</taxon>
        <taxon>Viridiplantae</taxon>
        <taxon>Streptophyta</taxon>
        <taxon>Embryophyta</taxon>
        <taxon>Tracheophyta</taxon>
        <taxon>Spermatophyta</taxon>
        <taxon>Magnoliopsida</taxon>
        <taxon>eudicotyledons</taxon>
        <taxon>Gunneridae</taxon>
        <taxon>Pentapetalae</taxon>
        <taxon>rosids</taxon>
        <taxon>fabids</taxon>
        <taxon>Malpighiales</taxon>
        <taxon>Salicaceae</taxon>
        <taxon>Saliceae</taxon>
        <taxon>Populus</taxon>
    </lineage>
</organism>
<evidence type="ECO:0000313" key="2">
    <source>
        <dbReference type="Proteomes" id="UP000807159"/>
    </source>
</evidence>